<gene>
    <name evidence="3" type="ORF">AAW00_07785</name>
</gene>
<dbReference type="RefSeq" id="WP_047003814.1">
    <property type="nucleotide sequence ID" value="NZ_LBHB01000002.1"/>
</dbReference>
<organism evidence="3 4">
    <name type="scientific">Aurantiacibacter luteus</name>
    <dbReference type="NCBI Taxonomy" id="1581420"/>
    <lineage>
        <taxon>Bacteria</taxon>
        <taxon>Pseudomonadati</taxon>
        <taxon>Pseudomonadota</taxon>
        <taxon>Alphaproteobacteria</taxon>
        <taxon>Sphingomonadales</taxon>
        <taxon>Erythrobacteraceae</taxon>
        <taxon>Aurantiacibacter</taxon>
    </lineage>
</organism>
<comment type="caution">
    <text evidence="3">The sequence shown here is derived from an EMBL/GenBank/DDBJ whole genome shotgun (WGS) entry which is preliminary data.</text>
</comment>
<dbReference type="PATRIC" id="fig|1581420.6.peg.1595"/>
<reference evidence="3 4" key="1">
    <citation type="submission" date="2015-04" db="EMBL/GenBank/DDBJ databases">
        <title>The draft genome sequence of Erythrobacter luteus KA37.</title>
        <authorList>
            <person name="Zhuang L."/>
            <person name="Liu Y."/>
            <person name="Shao Z."/>
        </authorList>
    </citation>
    <scope>NUCLEOTIDE SEQUENCE [LARGE SCALE GENOMIC DNA]</scope>
    <source>
        <strain evidence="3 4">KA37</strain>
    </source>
</reference>
<keyword evidence="1" id="KW-0489">Methyltransferase</keyword>
<dbReference type="GO" id="GO:0032259">
    <property type="term" value="P:methylation"/>
    <property type="evidence" value="ECO:0007669"/>
    <property type="project" value="UniProtKB-KW"/>
</dbReference>
<dbReference type="EMBL" id="LBHB01000002">
    <property type="protein sequence ID" value="KLE34168.1"/>
    <property type="molecule type" value="Genomic_DNA"/>
</dbReference>
<dbReference type="Pfam" id="PF02636">
    <property type="entry name" value="Methyltransf_28"/>
    <property type="match status" value="1"/>
</dbReference>
<evidence type="ECO:0000256" key="1">
    <source>
        <dbReference type="ARBA" id="ARBA00022603"/>
    </source>
</evidence>
<dbReference type="InterPro" id="IPR029063">
    <property type="entry name" value="SAM-dependent_MTases_sf"/>
</dbReference>
<dbReference type="Gene3D" id="3.40.50.12710">
    <property type="match status" value="1"/>
</dbReference>
<dbReference type="Proteomes" id="UP000053464">
    <property type="component" value="Unassembled WGS sequence"/>
</dbReference>
<accession>A0A0G9MY29</accession>
<dbReference type="AlphaFoldDB" id="A0A0G9MY29"/>
<dbReference type="GO" id="GO:0035243">
    <property type="term" value="F:protein-arginine omega-N symmetric methyltransferase activity"/>
    <property type="evidence" value="ECO:0007669"/>
    <property type="project" value="TreeGrafter"/>
</dbReference>
<name>A0A0G9MY29_9SPHN</name>
<protein>
    <submittedName>
        <fullName evidence="3">ATP synthase subunit beta</fullName>
    </submittedName>
</protein>
<sequence>MSLFDEKRDLGDIFRRLIASTGPISLMHYMGESNARYYADRDPLGSAGDFVTAPEISQMFGELIGLWLADMWIRAGRTEPVHYVELGPGRGTLARDAQRAMRRYGLEPRMHLVEGSMKLRDLQLEAVPEAVHHDDLSRIPLEGPVLLVANEFLDALAVRQLVKTEAGWREVMVSCDEGGNFIEVPARQPMDSAVPETRRDAPAGTVIETSPAAASILFEVAGRLANQGGAALFIDYGYTDAKSGSSVQAVRGHEKLGLFDAPGEADISAHVDFAQMELIAASRGARVLGTVTQGEWLHRLGIANRADALADFAPQHRDALHRAVHRLTAPEEMGELFKVMGLAGQDWPDAVGF</sequence>
<dbReference type="InterPro" id="IPR038375">
    <property type="entry name" value="NDUFAF7_sf"/>
</dbReference>
<dbReference type="PANTHER" id="PTHR12049:SF7">
    <property type="entry name" value="PROTEIN ARGININE METHYLTRANSFERASE NDUFAF7, MITOCHONDRIAL"/>
    <property type="match status" value="1"/>
</dbReference>
<dbReference type="SUPFAM" id="SSF53335">
    <property type="entry name" value="S-adenosyl-L-methionine-dependent methyltransferases"/>
    <property type="match status" value="1"/>
</dbReference>
<keyword evidence="2" id="KW-0808">Transferase</keyword>
<dbReference type="STRING" id="1581420.AAW00_07785"/>
<dbReference type="PANTHER" id="PTHR12049">
    <property type="entry name" value="PROTEIN ARGININE METHYLTRANSFERASE NDUFAF7, MITOCHONDRIAL"/>
    <property type="match status" value="1"/>
</dbReference>
<evidence type="ECO:0000256" key="2">
    <source>
        <dbReference type="ARBA" id="ARBA00022679"/>
    </source>
</evidence>
<evidence type="ECO:0000313" key="3">
    <source>
        <dbReference type="EMBL" id="KLE34168.1"/>
    </source>
</evidence>
<dbReference type="InterPro" id="IPR003788">
    <property type="entry name" value="NDUFAF7"/>
</dbReference>
<proteinExistence type="predicted"/>
<evidence type="ECO:0000313" key="4">
    <source>
        <dbReference type="Proteomes" id="UP000053464"/>
    </source>
</evidence>
<keyword evidence="4" id="KW-1185">Reference proteome</keyword>